<feature type="compositionally biased region" description="Pro residues" evidence="1">
    <location>
        <begin position="436"/>
        <end position="450"/>
    </location>
</feature>
<protein>
    <submittedName>
        <fullName evidence="2">Uncharacterized protein</fullName>
    </submittedName>
</protein>
<dbReference type="InterPro" id="IPR014752">
    <property type="entry name" value="Arrestin-like_C"/>
</dbReference>
<name>A0A9P4WBS5_CURKU</name>
<comment type="caution">
    <text evidence="2">The sequence shown here is derived from an EMBL/GenBank/DDBJ whole genome shotgun (WGS) entry which is preliminary data.</text>
</comment>
<reference evidence="2" key="1">
    <citation type="submission" date="2019-04" db="EMBL/GenBank/DDBJ databases">
        <title>Sequencing of skin fungus with MAO and IRED activity.</title>
        <authorList>
            <person name="Marsaioli A.J."/>
            <person name="Bonatto J.M.C."/>
            <person name="Reis Junior O."/>
        </authorList>
    </citation>
    <scope>NUCLEOTIDE SEQUENCE</scope>
    <source>
        <strain evidence="2">30M1</strain>
    </source>
</reference>
<gene>
    <name evidence="2" type="ORF">E8E13_001671</name>
</gene>
<dbReference type="EMBL" id="SWKU01000003">
    <property type="protein sequence ID" value="KAF3008410.1"/>
    <property type="molecule type" value="Genomic_DNA"/>
</dbReference>
<proteinExistence type="predicted"/>
<evidence type="ECO:0000313" key="2">
    <source>
        <dbReference type="EMBL" id="KAF3008410.1"/>
    </source>
</evidence>
<dbReference type="Proteomes" id="UP000801428">
    <property type="component" value="Unassembled WGS sequence"/>
</dbReference>
<evidence type="ECO:0000256" key="1">
    <source>
        <dbReference type="SAM" id="MobiDB-lite"/>
    </source>
</evidence>
<dbReference type="OrthoDB" id="5349440at2759"/>
<keyword evidence="3" id="KW-1185">Reference proteome</keyword>
<organism evidence="2 3">
    <name type="scientific">Curvularia kusanoi</name>
    <name type="common">Cochliobolus kusanoi</name>
    <dbReference type="NCBI Taxonomy" id="90978"/>
    <lineage>
        <taxon>Eukaryota</taxon>
        <taxon>Fungi</taxon>
        <taxon>Dikarya</taxon>
        <taxon>Ascomycota</taxon>
        <taxon>Pezizomycotina</taxon>
        <taxon>Dothideomycetes</taxon>
        <taxon>Pleosporomycetidae</taxon>
        <taxon>Pleosporales</taxon>
        <taxon>Pleosporineae</taxon>
        <taxon>Pleosporaceae</taxon>
        <taxon>Curvularia</taxon>
    </lineage>
</organism>
<dbReference type="AlphaFoldDB" id="A0A9P4WBS5"/>
<feature type="region of interest" description="Disordered" evidence="1">
    <location>
        <begin position="423"/>
        <end position="450"/>
    </location>
</feature>
<evidence type="ECO:0000313" key="3">
    <source>
        <dbReference type="Proteomes" id="UP000801428"/>
    </source>
</evidence>
<dbReference type="Gene3D" id="2.60.40.640">
    <property type="match status" value="1"/>
</dbReference>
<sequence>MRSGSVSVAGASHTNLSHNPLYIDVFSDSKHVYTAGDLVHGTVRVDPTARPQNISIVFKGISILYDKDLEGCKTELFRLEQELFTSSGTGEHYDILRQGTAADGRVELPFQFTFPHVAVKPPPPERSWHYSKDSYGHPRFQHSPGFLLPPSCTTLMNAEVAVTPGISYYLEARADSSLRIRQEVRFMPPAPEYDLSLLQPNLDFGTTLPKQQCRYKFIRTRKLLPSTSKQRNSKLSRVKDFLVEKELFFGIETFDEIPFYRFNVLATPPRVIVIGSKFPLHVTLQHLDRSASVPEPPPLFLRRIRVQAISTYETFVPQPRNSVNRGAEHIDRAQRMTTLLDKKFNTGDGYPLENALDVDKLGELCIPKENERFTPSFSSYGLSLEHEVQVEMWGECVKNEWSGIVCKEKVQFVSAWTFGTAPDGHGGDEMGQAVDRPPPQAFPPPEYGAA</sequence>
<accession>A0A9P4WBS5</accession>